<dbReference type="InterPro" id="IPR011049">
    <property type="entry name" value="Serralysin-like_metalloprot_C"/>
</dbReference>
<keyword evidence="2" id="KW-1185">Reference proteome</keyword>
<evidence type="ECO:0008006" key="3">
    <source>
        <dbReference type="Google" id="ProtNLM"/>
    </source>
</evidence>
<dbReference type="RefSeq" id="WP_227310709.1">
    <property type="nucleotide sequence ID" value="NZ_JAESVA010000019.1"/>
</dbReference>
<name>A0A963Z7F0_9PROT</name>
<evidence type="ECO:0000313" key="2">
    <source>
        <dbReference type="Proteomes" id="UP000721844"/>
    </source>
</evidence>
<proteinExistence type="predicted"/>
<sequence length="307" mass="29173">MSDIMTVNGGTIPSNFSAGAGQTAFASFFNSSTVVSDVFGSGAYSFSSTGIFPSEVAVTAPAITVTLSGANAIAISGQNDTVTAGDATPFQAFLNGSSGIVLNTGAAPSTIFASSGSATVNAGTGSTTINGSTGSLTFSGGSSSNDSITAGSGVTSLFGGSGGNSTLVGGSGVTNMLLTGSSSGDVLVGGTGVSIIDASGTTGPLTISTYPFGGGQMEATMGSGADTFVGGSGSHAVVQAGSGADVFAFVSNGTPGADTIIGFNAKDNVAFGSGLTVTGEAVGSLGDVITLSDGTTITLAGIDHKLF</sequence>
<organism evidence="1 2">
    <name type="scientific">Acidisoma cellulosilyticum</name>
    <dbReference type="NCBI Taxonomy" id="2802395"/>
    <lineage>
        <taxon>Bacteria</taxon>
        <taxon>Pseudomonadati</taxon>
        <taxon>Pseudomonadota</taxon>
        <taxon>Alphaproteobacteria</taxon>
        <taxon>Acetobacterales</taxon>
        <taxon>Acidocellaceae</taxon>
        <taxon>Acidisoma</taxon>
    </lineage>
</organism>
<reference evidence="1 2" key="1">
    <citation type="journal article" date="2021" name="Microorganisms">
        <title>Acidisoma silvae sp. nov. and Acidisomacellulosilytica sp. nov., Two Acidophilic Bacteria Isolated from Decaying Wood, Hydrolyzing Cellulose and Producing Poly-3-hydroxybutyrate.</title>
        <authorList>
            <person name="Mieszkin S."/>
            <person name="Pouder E."/>
            <person name="Uroz S."/>
            <person name="Simon-Colin C."/>
            <person name="Alain K."/>
        </authorList>
    </citation>
    <scope>NUCLEOTIDE SEQUENCE [LARGE SCALE GENOMIC DNA]</scope>
    <source>
        <strain evidence="1 2">HW T5.17</strain>
    </source>
</reference>
<dbReference type="SUPFAM" id="SSF51120">
    <property type="entry name" value="beta-Roll"/>
    <property type="match status" value="1"/>
</dbReference>
<gene>
    <name evidence="1" type="ORF">ACELLULO517_27260</name>
</gene>
<dbReference type="AlphaFoldDB" id="A0A963Z7F0"/>
<dbReference type="EMBL" id="JAESVA010000019">
    <property type="protein sequence ID" value="MCB8883971.1"/>
    <property type="molecule type" value="Genomic_DNA"/>
</dbReference>
<protein>
    <recommendedName>
        <fullName evidence="3">Calcium-binding protein</fullName>
    </recommendedName>
</protein>
<dbReference type="Proteomes" id="UP000721844">
    <property type="component" value="Unassembled WGS sequence"/>
</dbReference>
<comment type="caution">
    <text evidence="1">The sequence shown here is derived from an EMBL/GenBank/DDBJ whole genome shotgun (WGS) entry which is preliminary data.</text>
</comment>
<evidence type="ECO:0000313" key="1">
    <source>
        <dbReference type="EMBL" id="MCB8883971.1"/>
    </source>
</evidence>
<accession>A0A963Z7F0</accession>